<dbReference type="SUPFAM" id="SSF89872">
    <property type="entry name" value="Inhibitor of vertebrate lysozyme, Ivy"/>
    <property type="match status" value="1"/>
</dbReference>
<keyword evidence="9" id="KW-1185">Reference proteome</keyword>
<dbReference type="AlphaFoldDB" id="A0A5J6X1F5"/>
<dbReference type="InterPro" id="IPR014453">
    <property type="entry name" value="Inhibitor_vertebrate_lysozyme"/>
</dbReference>
<evidence type="ECO:0000256" key="7">
    <source>
        <dbReference type="SAM" id="SignalP"/>
    </source>
</evidence>
<keyword evidence="6" id="KW-1015">Disulfide bond</keyword>
<feature type="site" description="Important for lysozyme inhibition" evidence="5">
    <location>
        <position position="80"/>
    </location>
</feature>
<dbReference type="GO" id="GO:0042597">
    <property type="term" value="C:periplasmic space"/>
    <property type="evidence" value="ECO:0007669"/>
    <property type="project" value="UniProtKB-SubCell"/>
</dbReference>
<feature type="signal peptide" evidence="7">
    <location>
        <begin position="1"/>
        <end position="22"/>
    </location>
</feature>
<evidence type="ECO:0000256" key="1">
    <source>
        <dbReference type="ARBA" id="ARBA00004418"/>
    </source>
</evidence>
<reference evidence="8 9" key="1">
    <citation type="submission" date="2019-05" db="EMBL/GenBank/DDBJ databases">
        <title>OXA-830, a novel chromosomally encoded expanded-spectrum class D beta-lactamase in Aeromonas simiae.</title>
        <authorList>
            <person name="Zhou W."/>
            <person name="Chen Q."/>
        </authorList>
    </citation>
    <scope>NUCLEOTIDE SEQUENCE [LARGE SCALE GENOMIC DNA]</scope>
    <source>
        <strain evidence="8 9">A6</strain>
    </source>
</reference>
<name>A0A5J6X1F5_9GAMM</name>
<comment type="similarity">
    <text evidence="2">Belongs to the ivy family.</text>
</comment>
<evidence type="ECO:0000256" key="4">
    <source>
        <dbReference type="ARBA" id="ARBA00022764"/>
    </source>
</evidence>
<dbReference type="RefSeq" id="WP_193001439.1">
    <property type="nucleotide sequence ID" value="NZ_CP040449.1"/>
</dbReference>
<evidence type="ECO:0000313" key="8">
    <source>
        <dbReference type="EMBL" id="QFI55485.1"/>
    </source>
</evidence>
<dbReference type="InterPro" id="IPR036501">
    <property type="entry name" value="Inhibitor_vert_lysozyme_sf"/>
</dbReference>
<accession>A0A5J6X1F5</accession>
<protein>
    <submittedName>
        <fullName evidence="8">Lysozyme inhibitor</fullName>
    </submittedName>
</protein>
<proteinExistence type="inferred from homology"/>
<dbReference type="Pfam" id="PF08816">
    <property type="entry name" value="Ivy"/>
    <property type="match status" value="1"/>
</dbReference>
<dbReference type="Proteomes" id="UP000594034">
    <property type="component" value="Chromosome"/>
</dbReference>
<keyword evidence="3 7" id="KW-0732">Signal</keyword>
<dbReference type="KEGG" id="asim:FE240_12795"/>
<evidence type="ECO:0000256" key="6">
    <source>
        <dbReference type="PIRSR" id="PIRSR009103-2"/>
    </source>
</evidence>
<evidence type="ECO:0000313" key="9">
    <source>
        <dbReference type="Proteomes" id="UP000594034"/>
    </source>
</evidence>
<evidence type="ECO:0000256" key="2">
    <source>
        <dbReference type="ARBA" id="ARBA00009724"/>
    </source>
</evidence>
<gene>
    <name evidence="8" type="ORF">FE240_12795</name>
</gene>
<evidence type="ECO:0000256" key="3">
    <source>
        <dbReference type="ARBA" id="ARBA00022729"/>
    </source>
</evidence>
<keyword evidence="4" id="KW-0574">Periplasm</keyword>
<dbReference type="EMBL" id="CP040449">
    <property type="protein sequence ID" value="QFI55485.1"/>
    <property type="molecule type" value="Genomic_DNA"/>
</dbReference>
<feature type="chain" id="PRO_5023851173" evidence="7">
    <location>
        <begin position="23"/>
        <end position="146"/>
    </location>
</feature>
<dbReference type="Gene3D" id="3.40.1420.10">
    <property type="entry name" value="Inhibitor of vertebrate lysozyme"/>
    <property type="match status" value="1"/>
</dbReference>
<organism evidence="8 9">
    <name type="scientific">Aeromonas simiae</name>
    <dbReference type="NCBI Taxonomy" id="218936"/>
    <lineage>
        <taxon>Bacteria</taxon>
        <taxon>Pseudomonadati</taxon>
        <taxon>Pseudomonadota</taxon>
        <taxon>Gammaproteobacteria</taxon>
        <taxon>Aeromonadales</taxon>
        <taxon>Aeromonadaceae</taxon>
        <taxon>Aeromonas</taxon>
    </lineage>
</organism>
<dbReference type="PIRSF" id="PIRSF009103">
    <property type="entry name" value="Ivy"/>
    <property type="match status" value="1"/>
</dbReference>
<evidence type="ECO:0000256" key="5">
    <source>
        <dbReference type="PIRSR" id="PIRSR009103-1"/>
    </source>
</evidence>
<feature type="disulfide bond" evidence="6">
    <location>
        <begin position="77"/>
        <end position="82"/>
    </location>
</feature>
<comment type="subcellular location">
    <subcellularLocation>
        <location evidence="1">Periplasm</location>
    </subcellularLocation>
</comment>
<sequence>MSKTRQWVAALMLGAVSMVASAAEIYTSDLLQSAEYRPLWQQATTGVKLPKWVRSGNGVSTPLEAAKGGAYRTGSLCKPHDCANHFVQLLIDDKGKQIWGVLIDLPESDAARETPSKFARYTWLGKPDKAHQATLMQQVQANPNWK</sequence>